<protein>
    <recommendedName>
        <fullName evidence="5">Beta-carotene 15,15'-monooxygenase</fullName>
    </recommendedName>
</protein>
<dbReference type="RefSeq" id="WP_306389397.1">
    <property type="nucleotide sequence ID" value="NZ_JAVCAP010000014.1"/>
</dbReference>
<keyword evidence="4" id="KW-1185">Reference proteome</keyword>
<dbReference type="EMBL" id="JAVCAP010000014">
    <property type="protein sequence ID" value="MDP8567680.1"/>
    <property type="molecule type" value="Genomic_DNA"/>
</dbReference>
<evidence type="ECO:0000313" key="4">
    <source>
        <dbReference type="Proteomes" id="UP001225906"/>
    </source>
</evidence>
<name>A0ABT9JT04_9PROT</name>
<feature type="transmembrane region" description="Helical" evidence="2">
    <location>
        <begin position="216"/>
        <end position="243"/>
    </location>
</feature>
<keyword evidence="2" id="KW-1133">Transmembrane helix</keyword>
<feature type="transmembrane region" description="Helical" evidence="2">
    <location>
        <begin position="348"/>
        <end position="365"/>
    </location>
</feature>
<feature type="transmembrane region" description="Helical" evidence="2">
    <location>
        <begin position="321"/>
        <end position="341"/>
    </location>
</feature>
<feature type="transmembrane region" description="Helical" evidence="2">
    <location>
        <begin position="146"/>
        <end position="165"/>
    </location>
</feature>
<accession>A0ABT9JT04</accession>
<feature type="region of interest" description="Disordered" evidence="1">
    <location>
        <begin position="1"/>
        <end position="27"/>
    </location>
</feature>
<feature type="compositionally biased region" description="Polar residues" evidence="1">
    <location>
        <begin position="1"/>
        <end position="16"/>
    </location>
</feature>
<evidence type="ECO:0000256" key="2">
    <source>
        <dbReference type="SAM" id="Phobius"/>
    </source>
</evidence>
<dbReference type="Proteomes" id="UP001225906">
    <property type="component" value="Unassembled WGS sequence"/>
</dbReference>
<feature type="transmembrane region" description="Helical" evidence="2">
    <location>
        <begin position="185"/>
        <end position="204"/>
    </location>
</feature>
<gene>
    <name evidence="3" type="ORF">Q9291_07445</name>
</gene>
<keyword evidence="2" id="KW-0812">Transmembrane</keyword>
<organism evidence="3 4">
    <name type="scientific">Methylophilus aquaticus</name>
    <dbReference type="NCBI Taxonomy" id="1971610"/>
    <lineage>
        <taxon>Bacteria</taxon>
        <taxon>Pseudomonadati</taxon>
        <taxon>Pseudomonadota</taxon>
        <taxon>Betaproteobacteria</taxon>
        <taxon>Nitrosomonadales</taxon>
        <taxon>Methylophilaceae</taxon>
        <taxon>Methylophilus</taxon>
    </lineage>
</organism>
<sequence length="391" mass="43577">MAHLSDSVNKAASRQTLPAGKRKRPNKNKIVSQMTGYIASPALDFWLTGGISVVVMGLLLVVYASSEPSAANITAVISQAIVLQAVINWPHFMGAYALLYRPLQNVKTYPFSTLFVPVALLVYLVIALITGPVSGAGWGVNQDLAYVLWLVAAFYLAWHYTGQAWGMMATFSRLSGLILSTGQRLLLRSGLRLLLIWHVVWGAQDLPVAWLGAMRSYLPLLLQCLTIVCVLSFLIGLVIWCKIRSQLGHWPDRRVLIAWLAIYLWYWVLLLMPAAYVLVQLSHALQYLAFPLRMQVNQAAIAANVPHLPAKQRSSLLGATIGYYCTLVFAGMLIFYLPVILFPSQQPYGLAVVLASIVSIHHYFVDGCIWKISHPDVRRNLFWHLPVQKVN</sequence>
<feature type="transmembrane region" description="Helical" evidence="2">
    <location>
        <begin position="255"/>
        <end position="279"/>
    </location>
</feature>
<comment type="caution">
    <text evidence="3">The sequence shown here is derived from an EMBL/GenBank/DDBJ whole genome shotgun (WGS) entry which is preliminary data.</text>
</comment>
<keyword evidence="2" id="KW-0472">Membrane</keyword>
<feature type="transmembrane region" description="Helical" evidence="2">
    <location>
        <begin position="111"/>
        <end position="134"/>
    </location>
</feature>
<evidence type="ECO:0000313" key="3">
    <source>
        <dbReference type="EMBL" id="MDP8567680.1"/>
    </source>
</evidence>
<evidence type="ECO:0000256" key="1">
    <source>
        <dbReference type="SAM" id="MobiDB-lite"/>
    </source>
</evidence>
<proteinExistence type="predicted"/>
<feature type="transmembrane region" description="Helical" evidence="2">
    <location>
        <begin position="43"/>
        <end position="64"/>
    </location>
</feature>
<evidence type="ECO:0008006" key="5">
    <source>
        <dbReference type="Google" id="ProtNLM"/>
    </source>
</evidence>
<reference evidence="4" key="1">
    <citation type="journal article" date="2019" name="Int. J. Syst. Evol. Microbiol.">
        <title>The Global Catalogue of Microorganisms (GCM) 10K type strain sequencing project: providing services to taxonomists for standard genome sequencing and annotation.</title>
        <authorList>
            <consortium name="The Broad Institute Genomics Platform"/>
            <consortium name="The Broad Institute Genome Sequencing Center for Infectious Disease"/>
            <person name="Wu L."/>
            <person name="Ma J."/>
        </authorList>
    </citation>
    <scope>NUCLEOTIDE SEQUENCE [LARGE SCALE GENOMIC DNA]</scope>
    <source>
        <strain evidence="4">VKM B-3159</strain>
    </source>
</reference>
<feature type="transmembrane region" description="Helical" evidence="2">
    <location>
        <begin position="76"/>
        <end position="99"/>
    </location>
</feature>